<evidence type="ECO:0000313" key="4">
    <source>
        <dbReference type="Proteomes" id="UP000283530"/>
    </source>
</evidence>
<dbReference type="Gene3D" id="3.40.50.800">
    <property type="entry name" value="Anticodon-binding domain"/>
    <property type="match status" value="1"/>
</dbReference>
<evidence type="ECO:0000313" key="3">
    <source>
        <dbReference type="EMBL" id="RWR83605.1"/>
    </source>
</evidence>
<keyword evidence="4" id="KW-1185">Reference proteome</keyword>
<dbReference type="AlphaFoldDB" id="A0A3S3MH46"/>
<organism evidence="3 4">
    <name type="scientific">Cinnamomum micranthum f. kanehirae</name>
    <dbReference type="NCBI Taxonomy" id="337451"/>
    <lineage>
        <taxon>Eukaryota</taxon>
        <taxon>Viridiplantae</taxon>
        <taxon>Streptophyta</taxon>
        <taxon>Embryophyta</taxon>
        <taxon>Tracheophyta</taxon>
        <taxon>Spermatophyta</taxon>
        <taxon>Magnoliopsida</taxon>
        <taxon>Magnoliidae</taxon>
        <taxon>Laurales</taxon>
        <taxon>Lauraceae</taxon>
        <taxon>Cinnamomum</taxon>
    </lineage>
</organism>
<dbReference type="InterPro" id="IPR004499">
    <property type="entry name" value="Pro-tRNA-ligase_IIa_arc-type"/>
</dbReference>
<dbReference type="FunFam" id="3.30.110.30:FF:000004">
    <property type="entry name" value="Proline--tRNA ligase, chloroplastic/mitochondrial"/>
    <property type="match status" value="1"/>
</dbReference>
<name>A0A3S3MH46_9MAGN</name>
<dbReference type="GO" id="GO:0005524">
    <property type="term" value="F:ATP binding"/>
    <property type="evidence" value="ECO:0007669"/>
    <property type="project" value="InterPro"/>
</dbReference>
<evidence type="ECO:0000256" key="1">
    <source>
        <dbReference type="SAM" id="MobiDB-lite"/>
    </source>
</evidence>
<proteinExistence type="predicted"/>
<dbReference type="InterPro" id="IPR017449">
    <property type="entry name" value="Pro-tRNA_synth_II"/>
</dbReference>
<reference evidence="3 4" key="1">
    <citation type="journal article" date="2019" name="Nat. Plants">
        <title>Stout camphor tree genome fills gaps in understanding of flowering plant genome evolution.</title>
        <authorList>
            <person name="Chaw S.M."/>
            <person name="Liu Y.C."/>
            <person name="Wu Y.W."/>
            <person name="Wang H.Y."/>
            <person name="Lin C.I."/>
            <person name="Wu C.S."/>
            <person name="Ke H.M."/>
            <person name="Chang L.Y."/>
            <person name="Hsu C.Y."/>
            <person name="Yang H.T."/>
            <person name="Sudianto E."/>
            <person name="Hsu M.H."/>
            <person name="Wu K.P."/>
            <person name="Wang L.N."/>
            <person name="Leebens-Mack J.H."/>
            <person name="Tsai I.J."/>
        </authorList>
    </citation>
    <scope>NUCLEOTIDE SEQUENCE [LARGE SCALE GENOMIC DNA]</scope>
    <source>
        <strain evidence="4">cv. Chaw 1501</strain>
        <tissue evidence="3">Young leaves</tissue>
    </source>
</reference>
<keyword evidence="3" id="KW-0436">Ligase</keyword>
<dbReference type="SUPFAM" id="SSF52954">
    <property type="entry name" value="Class II aaRS ABD-related"/>
    <property type="match status" value="1"/>
</dbReference>
<dbReference type="GO" id="GO:0009570">
    <property type="term" value="C:chloroplast stroma"/>
    <property type="evidence" value="ECO:0007669"/>
    <property type="project" value="TreeGrafter"/>
</dbReference>
<dbReference type="SMART" id="SM00946">
    <property type="entry name" value="ProRS-C_1"/>
    <property type="match status" value="1"/>
</dbReference>
<dbReference type="Proteomes" id="UP000283530">
    <property type="component" value="Unassembled WGS sequence"/>
</dbReference>
<dbReference type="GO" id="GO:0006433">
    <property type="term" value="P:prolyl-tRNA aminoacylation"/>
    <property type="evidence" value="ECO:0007669"/>
    <property type="project" value="InterPro"/>
</dbReference>
<feature type="compositionally biased region" description="Acidic residues" evidence="1">
    <location>
        <begin position="55"/>
        <end position="68"/>
    </location>
</feature>
<gene>
    <name evidence="3" type="ORF">CKAN_01236500</name>
</gene>
<feature type="region of interest" description="Disordered" evidence="1">
    <location>
        <begin position="20"/>
        <end position="79"/>
    </location>
</feature>
<evidence type="ECO:0000259" key="2">
    <source>
        <dbReference type="SMART" id="SM00946"/>
    </source>
</evidence>
<sequence>MYKSRRPRWAVSAEKQMMIAASGVGESSQRTRATSTSRARATPRVTRSSSVLQLVDEEESEETDEEDVDGYKSNDEGQDYDLLGVDVEDDWRSTMEAIFSLRQLMEKYRAKRKNLHMVFIDLEKAYDRGVPLRIEIGPRDVANGTVVICRRDVPGKQGKTVGVSTEPSILEAQVREHLDDIQTALLQKATLFSGQVYLLNILDVTSYDELKTAISQGKWARGPWSASDADELKVKEETGATIRCFPFEQPFGLKTCLMTGNPANEVAIFAKSY</sequence>
<protein>
    <submittedName>
        <fullName evidence="3">Proline--tRNA ligase, chloroplastic/mitochondrial-like protein</fullName>
    </submittedName>
</protein>
<dbReference type="GO" id="GO:0005739">
    <property type="term" value="C:mitochondrion"/>
    <property type="evidence" value="ECO:0007669"/>
    <property type="project" value="TreeGrafter"/>
</dbReference>
<dbReference type="Gene3D" id="3.30.110.30">
    <property type="entry name" value="C-terminal domain of ProRS"/>
    <property type="match status" value="1"/>
</dbReference>
<dbReference type="SUPFAM" id="SSF64586">
    <property type="entry name" value="C-terminal domain of ProRS"/>
    <property type="match status" value="1"/>
</dbReference>
<accession>A0A3S3MH46</accession>
<feature type="domain" description="Proline-tRNA ligase class II C-terminal" evidence="2">
    <location>
        <begin position="207"/>
        <end position="273"/>
    </location>
</feature>
<dbReference type="Pfam" id="PF09180">
    <property type="entry name" value="ProRS-C_1"/>
    <property type="match status" value="1"/>
</dbReference>
<dbReference type="STRING" id="337451.A0A3S3MH46"/>
<dbReference type="InterPro" id="IPR036621">
    <property type="entry name" value="Anticodon-bd_dom_sf"/>
</dbReference>
<dbReference type="GO" id="GO:0004827">
    <property type="term" value="F:proline-tRNA ligase activity"/>
    <property type="evidence" value="ECO:0007669"/>
    <property type="project" value="InterPro"/>
</dbReference>
<dbReference type="PANTHER" id="PTHR43382:SF3">
    <property type="entry name" value="PROLINE--TRNA LIGASE, CHLOROPLASTIC_MITOCHONDRIAL"/>
    <property type="match status" value="1"/>
</dbReference>
<dbReference type="OrthoDB" id="1676514at2759"/>
<dbReference type="EMBL" id="QPKB01000004">
    <property type="protein sequence ID" value="RWR83605.1"/>
    <property type="molecule type" value="Genomic_DNA"/>
</dbReference>
<comment type="caution">
    <text evidence="3">The sequence shown here is derived from an EMBL/GenBank/DDBJ whole genome shotgun (WGS) entry which is preliminary data.</text>
</comment>
<dbReference type="InterPro" id="IPR016061">
    <property type="entry name" value="Pro-tRNA_ligase_II_C"/>
</dbReference>
<dbReference type="GO" id="GO:0017101">
    <property type="term" value="C:aminoacyl-tRNA synthetase multienzyme complex"/>
    <property type="evidence" value="ECO:0007669"/>
    <property type="project" value="TreeGrafter"/>
</dbReference>
<dbReference type="PANTHER" id="PTHR43382">
    <property type="entry name" value="PROLYL-TRNA SYNTHETASE"/>
    <property type="match status" value="1"/>
</dbReference>
<feature type="compositionally biased region" description="Low complexity" evidence="1">
    <location>
        <begin position="27"/>
        <end position="54"/>
    </location>
</feature>